<accession>A0ACB9ZZQ7</accession>
<proteinExistence type="predicted"/>
<evidence type="ECO:0000313" key="1">
    <source>
        <dbReference type="EMBL" id="KAI5654102.1"/>
    </source>
</evidence>
<name>A0ACB9ZZQ7_CATRO</name>
<dbReference type="Proteomes" id="UP001060085">
    <property type="component" value="Linkage Group LG07"/>
</dbReference>
<organism evidence="1 2">
    <name type="scientific">Catharanthus roseus</name>
    <name type="common">Madagascar periwinkle</name>
    <name type="synonym">Vinca rosea</name>
    <dbReference type="NCBI Taxonomy" id="4058"/>
    <lineage>
        <taxon>Eukaryota</taxon>
        <taxon>Viridiplantae</taxon>
        <taxon>Streptophyta</taxon>
        <taxon>Embryophyta</taxon>
        <taxon>Tracheophyta</taxon>
        <taxon>Spermatophyta</taxon>
        <taxon>Magnoliopsida</taxon>
        <taxon>eudicotyledons</taxon>
        <taxon>Gunneridae</taxon>
        <taxon>Pentapetalae</taxon>
        <taxon>asterids</taxon>
        <taxon>lamiids</taxon>
        <taxon>Gentianales</taxon>
        <taxon>Apocynaceae</taxon>
        <taxon>Rauvolfioideae</taxon>
        <taxon>Vinceae</taxon>
        <taxon>Catharanthinae</taxon>
        <taxon>Catharanthus</taxon>
    </lineage>
</organism>
<dbReference type="EMBL" id="CM044707">
    <property type="protein sequence ID" value="KAI5654102.1"/>
    <property type="molecule type" value="Genomic_DNA"/>
</dbReference>
<reference evidence="2" key="1">
    <citation type="journal article" date="2023" name="Nat. Plants">
        <title>Single-cell RNA sequencing provides a high-resolution roadmap for understanding the multicellular compartmentation of specialized metabolism.</title>
        <authorList>
            <person name="Sun S."/>
            <person name="Shen X."/>
            <person name="Li Y."/>
            <person name="Li Y."/>
            <person name="Wang S."/>
            <person name="Li R."/>
            <person name="Zhang H."/>
            <person name="Shen G."/>
            <person name="Guo B."/>
            <person name="Wei J."/>
            <person name="Xu J."/>
            <person name="St-Pierre B."/>
            <person name="Chen S."/>
            <person name="Sun C."/>
        </authorList>
    </citation>
    <scope>NUCLEOTIDE SEQUENCE [LARGE SCALE GENOMIC DNA]</scope>
</reference>
<sequence>MIKDEKVVSRFINGTWHKSLNEINEVEYYKRLDNLKMKWHKMRNFFYYLFHTWLNPLTHKFVRVWISKVLHFGVETTNQVESEYSVLKLWLSTCHGDLDTVFLNINSDIKGNNISHLALKKIWVELKKAPKIIDDPKNKPGHYLKTSHGLPCSCKLITRTRNWGAYPVSQEKDMDAEMRDLAFLLDQIST</sequence>
<keyword evidence="2" id="KW-1185">Reference proteome</keyword>
<gene>
    <name evidence="1" type="ORF">M9H77_31289</name>
</gene>
<protein>
    <submittedName>
        <fullName evidence="1">Uncharacterized protein</fullName>
    </submittedName>
</protein>
<evidence type="ECO:0000313" key="2">
    <source>
        <dbReference type="Proteomes" id="UP001060085"/>
    </source>
</evidence>
<comment type="caution">
    <text evidence="1">The sequence shown here is derived from an EMBL/GenBank/DDBJ whole genome shotgun (WGS) entry which is preliminary data.</text>
</comment>